<dbReference type="InterPro" id="IPR050122">
    <property type="entry name" value="RTK"/>
</dbReference>
<keyword evidence="4 7" id="KW-0067">ATP-binding</keyword>
<feature type="binding site" evidence="8">
    <location>
        <position position="255"/>
    </location>
    <ligand>
        <name>Mg(2+)</name>
        <dbReference type="ChEBI" id="CHEBI:18420"/>
    </ligand>
</feature>
<dbReference type="GO" id="GO:0007169">
    <property type="term" value="P:cell surface receptor protein tyrosine kinase signaling pathway"/>
    <property type="evidence" value="ECO:0007669"/>
    <property type="project" value="TreeGrafter"/>
</dbReference>
<dbReference type="SMART" id="SM00219">
    <property type="entry name" value="TyrKc"/>
    <property type="match status" value="1"/>
</dbReference>
<dbReference type="Proteomes" id="UP000275408">
    <property type="component" value="Unassembled WGS sequence"/>
</dbReference>
<dbReference type="FunFam" id="1.10.510.10:FF:000554">
    <property type="entry name" value="Predicted protein"/>
    <property type="match status" value="1"/>
</dbReference>
<organism evidence="10 11">
    <name type="scientific">Pocillopora damicornis</name>
    <name type="common">Cauliflower coral</name>
    <name type="synonym">Millepora damicornis</name>
    <dbReference type="NCBI Taxonomy" id="46731"/>
    <lineage>
        <taxon>Eukaryota</taxon>
        <taxon>Metazoa</taxon>
        <taxon>Cnidaria</taxon>
        <taxon>Anthozoa</taxon>
        <taxon>Hexacorallia</taxon>
        <taxon>Scleractinia</taxon>
        <taxon>Astrocoeniina</taxon>
        <taxon>Pocilloporidae</taxon>
        <taxon>Pocillopora</taxon>
    </lineage>
</organism>
<gene>
    <name evidence="10" type="ORF">pdam_00016192</name>
</gene>
<dbReference type="InterPro" id="IPR001245">
    <property type="entry name" value="Ser-Thr/Tyr_kinase_cat_dom"/>
</dbReference>
<evidence type="ECO:0000256" key="2">
    <source>
        <dbReference type="ARBA" id="ARBA00022741"/>
    </source>
</evidence>
<dbReference type="PIRSF" id="PIRSF000615">
    <property type="entry name" value="TyrPK_CSF1-R"/>
    <property type="match status" value="1"/>
</dbReference>
<evidence type="ECO:0000313" key="11">
    <source>
        <dbReference type="Proteomes" id="UP000275408"/>
    </source>
</evidence>
<dbReference type="Gene3D" id="1.10.510.10">
    <property type="entry name" value="Transferase(Phosphotransferase) domain 1"/>
    <property type="match status" value="1"/>
</dbReference>
<dbReference type="PANTHER" id="PTHR24416:SF583">
    <property type="entry name" value="RECEPTOR PROTEIN-TYROSINE KINASE"/>
    <property type="match status" value="1"/>
</dbReference>
<dbReference type="InterPro" id="IPR000719">
    <property type="entry name" value="Prot_kinase_dom"/>
</dbReference>
<dbReference type="GO" id="GO:0005886">
    <property type="term" value="C:plasma membrane"/>
    <property type="evidence" value="ECO:0007669"/>
    <property type="project" value="TreeGrafter"/>
</dbReference>
<keyword evidence="3" id="KW-0418">Kinase</keyword>
<feature type="binding site" evidence="7">
    <location>
        <position position="254"/>
    </location>
    <ligand>
        <name>ATP</name>
        <dbReference type="ChEBI" id="CHEBI:30616"/>
    </ligand>
</feature>
<evidence type="ECO:0000256" key="7">
    <source>
        <dbReference type="PIRSR" id="PIRSR000615-2"/>
    </source>
</evidence>
<feature type="binding site" evidence="7">
    <location>
        <begin position="121"/>
        <end position="127"/>
    </location>
    <ligand>
        <name>ATP</name>
        <dbReference type="ChEBI" id="CHEBI:30616"/>
    </ligand>
</feature>
<keyword evidence="8" id="KW-0479">Metal-binding</keyword>
<dbReference type="OrthoDB" id="5984176at2759"/>
<keyword evidence="1" id="KW-0808">Transferase</keyword>
<dbReference type="STRING" id="46731.A0A3M6TCU3"/>
<dbReference type="Pfam" id="PF07714">
    <property type="entry name" value="PK_Tyr_Ser-Thr"/>
    <property type="match status" value="1"/>
</dbReference>
<dbReference type="InterPro" id="IPR008266">
    <property type="entry name" value="Tyr_kinase_AS"/>
</dbReference>
<proteinExistence type="predicted"/>
<dbReference type="CDD" id="cd00192">
    <property type="entry name" value="PTKc"/>
    <property type="match status" value="1"/>
</dbReference>
<feature type="binding site" evidence="8">
    <location>
        <position position="268"/>
    </location>
    <ligand>
        <name>Mg(2+)</name>
        <dbReference type="ChEBI" id="CHEBI:18420"/>
    </ligand>
</feature>
<evidence type="ECO:0000256" key="5">
    <source>
        <dbReference type="ARBA" id="ARBA00023137"/>
    </source>
</evidence>
<dbReference type="GO" id="GO:0046872">
    <property type="term" value="F:metal ion binding"/>
    <property type="evidence" value="ECO:0007669"/>
    <property type="project" value="UniProtKB-KW"/>
</dbReference>
<keyword evidence="8" id="KW-0460">Magnesium</keyword>
<evidence type="ECO:0000313" key="10">
    <source>
        <dbReference type="EMBL" id="RMX39235.1"/>
    </source>
</evidence>
<dbReference type="GO" id="GO:0043235">
    <property type="term" value="C:receptor complex"/>
    <property type="evidence" value="ECO:0007669"/>
    <property type="project" value="TreeGrafter"/>
</dbReference>
<dbReference type="SUPFAM" id="SSF56112">
    <property type="entry name" value="Protein kinase-like (PK-like)"/>
    <property type="match status" value="1"/>
</dbReference>
<dbReference type="InterPro" id="IPR020635">
    <property type="entry name" value="Tyr_kinase_cat_dom"/>
</dbReference>
<dbReference type="GO" id="GO:0005524">
    <property type="term" value="F:ATP binding"/>
    <property type="evidence" value="ECO:0007669"/>
    <property type="project" value="UniProtKB-KW"/>
</dbReference>
<reference evidence="10 11" key="1">
    <citation type="journal article" date="2018" name="Sci. Rep.">
        <title>Comparative analysis of the Pocillopora damicornis genome highlights role of immune system in coral evolution.</title>
        <authorList>
            <person name="Cunning R."/>
            <person name="Bay R.A."/>
            <person name="Gillette P."/>
            <person name="Baker A.C."/>
            <person name="Traylor-Knowles N."/>
        </authorList>
    </citation>
    <scope>NUCLEOTIDE SEQUENCE [LARGE SCALE GENOMIC DNA]</scope>
    <source>
        <strain evidence="10">RSMAS</strain>
        <tissue evidence="10">Whole animal</tissue>
    </source>
</reference>
<dbReference type="GO" id="GO:0004714">
    <property type="term" value="F:transmembrane receptor protein tyrosine kinase activity"/>
    <property type="evidence" value="ECO:0007669"/>
    <property type="project" value="TreeGrafter"/>
</dbReference>
<name>A0A3M6TCU3_POCDA</name>
<evidence type="ECO:0000256" key="8">
    <source>
        <dbReference type="PIRSR" id="PIRSR000615-3"/>
    </source>
</evidence>
<evidence type="ECO:0000256" key="6">
    <source>
        <dbReference type="PIRSR" id="PIRSR000615-1"/>
    </source>
</evidence>
<sequence>MFRPLSKSKSKIVHLLQSEVIPERVTLLEELGQGAFGKVHKGVLKELPKSEVFYKPKRERINEVSRETVVAVKVLLDTASKDDKKQFLQEIEFMKKIGSHRNVLSMIGYWERSGPIMLILEYVPHGDLLQWLRNKRQYISSHQYAVGDQTPFTCEQRNNGATRIIGMPRRNQLIEDDKETSLNENAISLDSEKTEKNAIRLSEVNISFSLGNEQYGNNNEGLSAEDLLCFAWQITQGMDYLASRGFVHRDLAARNVLLGEGRTVKIADFGLLRRTYGEIYEVNQMKKLPIKWSAPEALFYGRCTSKSDVWSFGVLLWEMATMGGIPYPGISNKEVYNLLKTGYRMDKPDMCSDEIYKLMLECWKEDPCERPTFRDVIKTLEEMMTKDTPYYDFDKLDENDACYEQFISDSSDTSDPDTRL</sequence>
<feature type="domain" description="Protein kinase" evidence="9">
    <location>
        <begin position="25"/>
        <end position="391"/>
    </location>
</feature>
<dbReference type="PROSITE" id="PS50011">
    <property type="entry name" value="PROTEIN_KINASE_DOM"/>
    <property type="match status" value="1"/>
</dbReference>
<evidence type="ECO:0000256" key="4">
    <source>
        <dbReference type="ARBA" id="ARBA00022840"/>
    </source>
</evidence>
<dbReference type="Gene3D" id="3.30.200.20">
    <property type="entry name" value="Phosphorylase Kinase, domain 1"/>
    <property type="match status" value="1"/>
</dbReference>
<dbReference type="PROSITE" id="PS00109">
    <property type="entry name" value="PROTEIN_KINASE_TYR"/>
    <property type="match status" value="1"/>
</dbReference>
<evidence type="ECO:0000256" key="1">
    <source>
        <dbReference type="ARBA" id="ARBA00022679"/>
    </source>
</evidence>
<comment type="caution">
    <text evidence="10">The sequence shown here is derived from an EMBL/GenBank/DDBJ whole genome shotgun (WGS) entry which is preliminary data.</text>
</comment>
<evidence type="ECO:0000259" key="9">
    <source>
        <dbReference type="PROSITE" id="PS50011"/>
    </source>
</evidence>
<keyword evidence="11" id="KW-1185">Reference proteome</keyword>
<dbReference type="InterPro" id="IPR011009">
    <property type="entry name" value="Kinase-like_dom_sf"/>
</dbReference>
<keyword evidence="5" id="KW-0829">Tyrosine-protein kinase</keyword>
<dbReference type="AlphaFoldDB" id="A0A3M6TCU3"/>
<feature type="binding site" evidence="7">
    <location>
        <position position="73"/>
    </location>
    <ligand>
        <name>ATP</name>
        <dbReference type="ChEBI" id="CHEBI:30616"/>
    </ligand>
</feature>
<protein>
    <recommendedName>
        <fullName evidence="9">Protein kinase domain-containing protein</fullName>
    </recommendedName>
</protein>
<dbReference type="EMBL" id="RCHS01003846">
    <property type="protein sequence ID" value="RMX39235.1"/>
    <property type="molecule type" value="Genomic_DNA"/>
</dbReference>
<evidence type="ECO:0000256" key="3">
    <source>
        <dbReference type="ARBA" id="ARBA00022777"/>
    </source>
</evidence>
<feature type="active site" description="Proton acceptor" evidence="6">
    <location>
        <position position="250"/>
    </location>
</feature>
<keyword evidence="2 7" id="KW-0547">Nucleotide-binding</keyword>
<dbReference type="PANTHER" id="PTHR24416">
    <property type="entry name" value="TYROSINE-PROTEIN KINASE RECEPTOR"/>
    <property type="match status" value="1"/>
</dbReference>
<accession>A0A3M6TCU3</accession>
<feature type="binding site" evidence="7">
    <location>
        <begin position="32"/>
        <end position="39"/>
    </location>
    <ligand>
        <name>ATP</name>
        <dbReference type="ChEBI" id="CHEBI:30616"/>
    </ligand>
</feature>